<dbReference type="Pfam" id="PF00005">
    <property type="entry name" value="ABC_tran"/>
    <property type="match status" value="1"/>
</dbReference>
<dbReference type="PANTHER" id="PTHR43394:SF1">
    <property type="entry name" value="ATP-BINDING CASSETTE SUB-FAMILY B MEMBER 10, MITOCHONDRIAL"/>
    <property type="match status" value="1"/>
</dbReference>
<dbReference type="Pfam" id="PF00664">
    <property type="entry name" value="ABC_membrane"/>
    <property type="match status" value="1"/>
</dbReference>
<dbReference type="CDD" id="cd18547">
    <property type="entry name" value="ABC_6TM_Tm288_like"/>
    <property type="match status" value="1"/>
</dbReference>
<dbReference type="InterPro" id="IPR039421">
    <property type="entry name" value="Type_1_exporter"/>
</dbReference>
<dbReference type="SMART" id="SM00382">
    <property type="entry name" value="AAA"/>
    <property type="match status" value="1"/>
</dbReference>
<evidence type="ECO:0000256" key="12">
    <source>
        <dbReference type="SAM" id="Phobius"/>
    </source>
</evidence>
<feature type="transmembrane region" description="Helical" evidence="12">
    <location>
        <begin position="109"/>
        <end position="128"/>
    </location>
</feature>
<sequence>MTIPQGPNFGPGNRQYFDDAPTVVFAKIPAEPDTARPAEPAPQYGQPLYGPPQDDPQQSGPPPVEPPPGDEPKPDAPAPKPASTTPATKPKQFKATMKRLLGLLKPHKIAVFVVVLSTIGSISLSVAVPKILGHVTDLIFAGFIGKSLPAGISRDEAAEAIRASGNSTFADLVQNSADVVPGVGLNFDAIGKVILIAIGVYVMASLLAWVEAFLLNIIVQKTIYKLRAEVEAKIHRLPLPYFDRTPRGEVLSRVTNDIDNVSSTLSQTLTSLLTSVLTVVGVLTMMFVISPMLSLIALIAVPVSVVLVARVAKRAQVLFKAQWEETGKINAQIEETYSGRDLVRVYGHQIEAEREFAVQNKKLLDASFGAQFLSSLIMPVMNFVGNITYVLLAVVGALKVASGNMSLGDVQAFIVYSRQFSSPLTQIASMSSSLQSGAASAERVFELLDEPEQTPDIANPVLPEQAGRHRTVGTVVFENVSFRYDKDVPLIENVNLTAESGQTVAIVGPTGAGKTTLVNLIMRFYEVDSGRITIDDVDIAHMRRADLRSHVGMVLQDTWLFGGTIRENIAYGRIGASEAEIQAAARAAFADRFIHTLPDGYDTVLDEEASNISSGEKQLITIARAFLSEPSLLILDEATSSVDTRTEQLVQHAMSALRAGRTSFIIAHRLSTIRNADLIVVMEAGQIVEQGTHDQLIAHGGAYFRLYNAQFEGAAV</sequence>
<dbReference type="InterPro" id="IPR017871">
    <property type="entry name" value="ABC_transporter-like_CS"/>
</dbReference>
<feature type="compositionally biased region" description="Low complexity" evidence="11">
    <location>
        <begin position="81"/>
        <end position="90"/>
    </location>
</feature>
<evidence type="ECO:0000256" key="2">
    <source>
        <dbReference type="ARBA" id="ARBA00022448"/>
    </source>
</evidence>
<dbReference type="InterPro" id="IPR003439">
    <property type="entry name" value="ABC_transporter-like_ATP-bd"/>
</dbReference>
<feature type="region of interest" description="Disordered" evidence="11">
    <location>
        <begin position="23"/>
        <end position="91"/>
    </location>
</feature>
<evidence type="ECO:0000256" key="5">
    <source>
        <dbReference type="ARBA" id="ARBA00022840"/>
    </source>
</evidence>
<evidence type="ECO:0000313" key="13">
    <source>
        <dbReference type="EMBL" id="TYQ07809.1"/>
    </source>
</evidence>
<gene>
    <name evidence="13" type="ORF">FNL38_101174</name>
</gene>
<dbReference type="SUPFAM" id="SSF90123">
    <property type="entry name" value="ABC transporter transmembrane region"/>
    <property type="match status" value="1"/>
</dbReference>
<accession>A0A652YVV4</accession>
<keyword evidence="3 12" id="KW-0812">Transmembrane</keyword>
<evidence type="ECO:0000256" key="10">
    <source>
        <dbReference type="ARBA" id="ARBA00071747"/>
    </source>
</evidence>
<evidence type="ECO:0000256" key="4">
    <source>
        <dbReference type="ARBA" id="ARBA00022741"/>
    </source>
</evidence>
<keyword evidence="6 12" id="KW-1133">Transmembrane helix</keyword>
<dbReference type="InterPro" id="IPR011527">
    <property type="entry name" value="ABC1_TM_dom"/>
</dbReference>
<evidence type="ECO:0000256" key="1">
    <source>
        <dbReference type="ARBA" id="ARBA00004651"/>
    </source>
</evidence>
<evidence type="ECO:0000256" key="7">
    <source>
        <dbReference type="ARBA" id="ARBA00023136"/>
    </source>
</evidence>
<keyword evidence="4" id="KW-0547">Nucleotide-binding</keyword>
<evidence type="ECO:0000256" key="6">
    <source>
        <dbReference type="ARBA" id="ARBA00022989"/>
    </source>
</evidence>
<reference evidence="13" key="1">
    <citation type="submission" date="2019-07" db="EMBL/GenBank/DDBJ databases">
        <title>Genomic Encyclopedia of Type Strains, Phase IV (KMG-IV): sequencing the most valuable type-strain genomes for metagenomic binning, comparative biology and taxonomic classification.</title>
        <authorList>
            <person name="Goeker M."/>
        </authorList>
    </citation>
    <scope>NUCLEOTIDE SEQUENCE</scope>
    <source>
        <strain evidence="13">DSM 44596</strain>
    </source>
</reference>
<dbReference type="PROSITE" id="PS50929">
    <property type="entry name" value="ABC_TM1F"/>
    <property type="match status" value="1"/>
</dbReference>
<feature type="transmembrane region" description="Helical" evidence="12">
    <location>
        <begin position="295"/>
        <end position="312"/>
    </location>
</feature>
<evidence type="ECO:0000256" key="11">
    <source>
        <dbReference type="SAM" id="MobiDB-lite"/>
    </source>
</evidence>
<dbReference type="InterPro" id="IPR003593">
    <property type="entry name" value="AAA+_ATPase"/>
</dbReference>
<evidence type="ECO:0000256" key="9">
    <source>
        <dbReference type="ARBA" id="ARBA00061644"/>
    </source>
</evidence>
<evidence type="ECO:0000256" key="8">
    <source>
        <dbReference type="ARBA" id="ARBA00055053"/>
    </source>
</evidence>
<comment type="caution">
    <text evidence="13">The sequence shown here is derived from an EMBL/GenBank/DDBJ whole genome shotgun (WGS) entry which is preliminary data.</text>
</comment>
<dbReference type="CDD" id="cd03254">
    <property type="entry name" value="ABCC_Glucan_exporter_like"/>
    <property type="match status" value="1"/>
</dbReference>
<evidence type="ECO:0000256" key="3">
    <source>
        <dbReference type="ARBA" id="ARBA00022692"/>
    </source>
</evidence>
<dbReference type="GO" id="GO:0005886">
    <property type="term" value="C:plasma membrane"/>
    <property type="evidence" value="ECO:0007669"/>
    <property type="project" value="UniProtKB-SubCell"/>
</dbReference>
<dbReference type="EMBL" id="VNIQ01000001">
    <property type="protein sequence ID" value="TYQ07809.1"/>
    <property type="molecule type" value="Genomic_DNA"/>
</dbReference>
<comment type="function">
    <text evidence="8">ABC transporter involved in fatty acid import. Transmembrane domains (TMD) form a pore in the membrane and the ATP-binding domain (NBD) is responsible for energy generation.</text>
</comment>
<keyword evidence="7 12" id="KW-0472">Membrane</keyword>
<dbReference type="PROSITE" id="PS50893">
    <property type="entry name" value="ABC_TRANSPORTER_2"/>
    <property type="match status" value="1"/>
</dbReference>
<feature type="transmembrane region" description="Helical" evidence="12">
    <location>
        <begin position="269"/>
        <end position="289"/>
    </location>
</feature>
<protein>
    <recommendedName>
        <fullName evidence="10">Fatty acid ABC transporter ATP-binding/permease protein</fullName>
    </recommendedName>
</protein>
<keyword evidence="2" id="KW-0813">Transport</keyword>
<proteinExistence type="inferred from homology"/>
<dbReference type="GO" id="GO:0016887">
    <property type="term" value="F:ATP hydrolysis activity"/>
    <property type="evidence" value="ECO:0007669"/>
    <property type="project" value="InterPro"/>
</dbReference>
<dbReference type="Gene3D" id="3.40.50.300">
    <property type="entry name" value="P-loop containing nucleotide triphosphate hydrolases"/>
    <property type="match status" value="1"/>
</dbReference>
<dbReference type="PANTHER" id="PTHR43394">
    <property type="entry name" value="ATP-DEPENDENT PERMEASE MDL1, MITOCHONDRIAL"/>
    <property type="match status" value="1"/>
</dbReference>
<dbReference type="AlphaFoldDB" id="A0A652YVV4"/>
<feature type="compositionally biased region" description="Pro residues" evidence="11">
    <location>
        <begin position="49"/>
        <end position="80"/>
    </location>
</feature>
<feature type="transmembrane region" description="Helical" evidence="12">
    <location>
        <begin position="193"/>
        <end position="219"/>
    </location>
</feature>
<dbReference type="GO" id="GO:0005524">
    <property type="term" value="F:ATP binding"/>
    <property type="evidence" value="ECO:0007669"/>
    <property type="project" value="UniProtKB-KW"/>
</dbReference>
<organism evidence="13">
    <name type="scientific">Nocardia globerula</name>
    <dbReference type="NCBI Taxonomy" id="1818"/>
    <lineage>
        <taxon>Bacteria</taxon>
        <taxon>Bacillati</taxon>
        <taxon>Actinomycetota</taxon>
        <taxon>Actinomycetes</taxon>
        <taxon>Mycobacteriales</taxon>
        <taxon>Nocardiaceae</taxon>
        <taxon>Nocardia</taxon>
    </lineage>
</organism>
<dbReference type="InterPro" id="IPR036640">
    <property type="entry name" value="ABC1_TM_sf"/>
</dbReference>
<dbReference type="GO" id="GO:0015421">
    <property type="term" value="F:ABC-type oligopeptide transporter activity"/>
    <property type="evidence" value="ECO:0007669"/>
    <property type="project" value="TreeGrafter"/>
</dbReference>
<keyword evidence="5 13" id="KW-0067">ATP-binding</keyword>
<dbReference type="Gene3D" id="1.20.1560.10">
    <property type="entry name" value="ABC transporter type 1, transmembrane domain"/>
    <property type="match status" value="1"/>
</dbReference>
<dbReference type="SUPFAM" id="SSF52540">
    <property type="entry name" value="P-loop containing nucleoside triphosphate hydrolases"/>
    <property type="match status" value="1"/>
</dbReference>
<comment type="subcellular location">
    <subcellularLocation>
        <location evidence="1">Cell membrane</location>
        <topology evidence="1">Multi-pass membrane protein</topology>
    </subcellularLocation>
</comment>
<dbReference type="FunFam" id="3.40.50.300:FF:000287">
    <property type="entry name" value="Multidrug ABC transporter ATP-binding protein"/>
    <property type="match status" value="1"/>
</dbReference>
<comment type="similarity">
    <text evidence="9">Belongs to the ABC transporter superfamily. Lipid exporter (TC 3.A.1.106) family.</text>
</comment>
<name>A0A652YVV4_NOCGL</name>
<dbReference type="InterPro" id="IPR027417">
    <property type="entry name" value="P-loop_NTPase"/>
</dbReference>
<feature type="transmembrane region" description="Helical" evidence="12">
    <location>
        <begin position="372"/>
        <end position="398"/>
    </location>
</feature>
<dbReference type="PROSITE" id="PS00211">
    <property type="entry name" value="ABC_TRANSPORTER_1"/>
    <property type="match status" value="1"/>
</dbReference>